<evidence type="ECO:0000313" key="9">
    <source>
        <dbReference type="Proteomes" id="UP001163046"/>
    </source>
</evidence>
<dbReference type="Proteomes" id="UP001163046">
    <property type="component" value="Unassembled WGS sequence"/>
</dbReference>
<dbReference type="InterPro" id="IPR036398">
    <property type="entry name" value="CA_dom_sf"/>
</dbReference>
<keyword evidence="9" id="KW-1185">Reference proteome</keyword>
<dbReference type="PROSITE" id="PS51144">
    <property type="entry name" value="ALPHA_CA_2"/>
    <property type="match status" value="1"/>
</dbReference>
<dbReference type="GO" id="GO:0008270">
    <property type="term" value="F:zinc ion binding"/>
    <property type="evidence" value="ECO:0007669"/>
    <property type="project" value="InterPro"/>
</dbReference>
<protein>
    <recommendedName>
        <fullName evidence="2">carbonic anhydrase</fullName>
        <ecNumber evidence="2">4.2.1.1</ecNumber>
    </recommendedName>
</protein>
<evidence type="ECO:0000259" key="7">
    <source>
        <dbReference type="PROSITE" id="PS51144"/>
    </source>
</evidence>
<dbReference type="EC" id="4.2.1.1" evidence="2"/>
<gene>
    <name evidence="8" type="primary">CA7</name>
    <name evidence="8" type="ORF">OS493_007083</name>
</gene>
<keyword evidence="3" id="KW-0479">Metal-binding</keyword>
<reference evidence="8" key="1">
    <citation type="submission" date="2023-01" db="EMBL/GenBank/DDBJ databases">
        <title>Genome assembly of the deep-sea coral Lophelia pertusa.</title>
        <authorList>
            <person name="Herrera S."/>
            <person name="Cordes E."/>
        </authorList>
    </citation>
    <scope>NUCLEOTIDE SEQUENCE</scope>
    <source>
        <strain evidence="8">USNM1676648</strain>
        <tissue evidence="8">Polyp</tissue>
    </source>
</reference>
<dbReference type="InterPro" id="IPR001148">
    <property type="entry name" value="CA_dom"/>
</dbReference>
<evidence type="ECO:0000256" key="5">
    <source>
        <dbReference type="ARBA" id="ARBA00023239"/>
    </source>
</evidence>
<dbReference type="PANTHER" id="PTHR18952">
    <property type="entry name" value="CARBONIC ANHYDRASE"/>
    <property type="match status" value="1"/>
</dbReference>
<dbReference type="SUPFAM" id="SSF51069">
    <property type="entry name" value="Carbonic anhydrase"/>
    <property type="match status" value="1"/>
</dbReference>
<name>A0A9X0D016_9CNID</name>
<dbReference type="InterPro" id="IPR023561">
    <property type="entry name" value="Carbonic_anhydrase_a-class"/>
</dbReference>
<accession>A0A9X0D016</accession>
<evidence type="ECO:0000256" key="1">
    <source>
        <dbReference type="ARBA" id="ARBA00010718"/>
    </source>
</evidence>
<comment type="catalytic activity">
    <reaction evidence="6">
        <text>hydrogencarbonate + H(+) = CO2 + H2O</text>
        <dbReference type="Rhea" id="RHEA:10748"/>
        <dbReference type="ChEBI" id="CHEBI:15377"/>
        <dbReference type="ChEBI" id="CHEBI:15378"/>
        <dbReference type="ChEBI" id="CHEBI:16526"/>
        <dbReference type="ChEBI" id="CHEBI:17544"/>
        <dbReference type="EC" id="4.2.1.1"/>
    </reaction>
</comment>
<dbReference type="Gene3D" id="3.10.200.10">
    <property type="entry name" value="Alpha carbonic anhydrase"/>
    <property type="match status" value="1"/>
</dbReference>
<evidence type="ECO:0000256" key="3">
    <source>
        <dbReference type="ARBA" id="ARBA00022723"/>
    </source>
</evidence>
<dbReference type="Pfam" id="PF00194">
    <property type="entry name" value="Carb_anhydrase"/>
    <property type="match status" value="1"/>
</dbReference>
<proteinExistence type="inferred from homology"/>
<evidence type="ECO:0000313" key="8">
    <source>
        <dbReference type="EMBL" id="KAJ7380713.1"/>
    </source>
</evidence>
<dbReference type="AlphaFoldDB" id="A0A9X0D016"/>
<comment type="caution">
    <text evidence="8">The sequence shown here is derived from an EMBL/GenBank/DDBJ whole genome shotgun (WGS) entry which is preliminary data.</text>
</comment>
<dbReference type="SMART" id="SM01057">
    <property type="entry name" value="Carb_anhydrase"/>
    <property type="match status" value="1"/>
</dbReference>
<dbReference type="OrthoDB" id="429145at2759"/>
<organism evidence="8 9">
    <name type="scientific">Desmophyllum pertusum</name>
    <dbReference type="NCBI Taxonomy" id="174260"/>
    <lineage>
        <taxon>Eukaryota</taxon>
        <taxon>Metazoa</taxon>
        <taxon>Cnidaria</taxon>
        <taxon>Anthozoa</taxon>
        <taxon>Hexacorallia</taxon>
        <taxon>Scleractinia</taxon>
        <taxon>Caryophylliina</taxon>
        <taxon>Caryophylliidae</taxon>
        <taxon>Desmophyllum</taxon>
    </lineage>
</organism>
<keyword evidence="4" id="KW-0862">Zinc</keyword>
<comment type="similarity">
    <text evidence="1">Belongs to the alpha-carbonic anhydrase family.</text>
</comment>
<evidence type="ECO:0000256" key="2">
    <source>
        <dbReference type="ARBA" id="ARBA00012925"/>
    </source>
</evidence>
<dbReference type="EMBL" id="MU826352">
    <property type="protein sequence ID" value="KAJ7380713.1"/>
    <property type="molecule type" value="Genomic_DNA"/>
</dbReference>
<feature type="domain" description="Alpha-carbonic anhydrase" evidence="7">
    <location>
        <begin position="1"/>
        <end position="220"/>
    </location>
</feature>
<dbReference type="GO" id="GO:0004089">
    <property type="term" value="F:carbonate dehydratase activity"/>
    <property type="evidence" value="ECO:0007669"/>
    <property type="project" value="UniProtKB-EC"/>
</dbReference>
<evidence type="ECO:0000256" key="4">
    <source>
        <dbReference type="ARBA" id="ARBA00022833"/>
    </source>
</evidence>
<keyword evidence="5 8" id="KW-0456">Lyase</keyword>
<sequence length="220" mass="25296">MHLDVKRVNTESQAPLQIKTDTETGLSGYFFNFHDHKPTFKIDSKDQARVSLTGGMLNATYMMDQFHFHVYCTRAEAEENTLDGTQVPGELHLVFFRDKYQSYSTAVHGFQDGLAVISFYLEVGEDESNNHLIAKFSSLVDYISHDENRKMSTTVSVKQLTALLENKHAQYDAYRGNLVEPVQCKECVDVFVMKERFTISVKQMTEFRKAPHCVENDWAF</sequence>
<dbReference type="PANTHER" id="PTHR18952:SF265">
    <property type="entry name" value="CARBONIC ANHYDRASE"/>
    <property type="match status" value="1"/>
</dbReference>
<evidence type="ECO:0000256" key="6">
    <source>
        <dbReference type="ARBA" id="ARBA00048348"/>
    </source>
</evidence>